<dbReference type="GO" id="GO:0005886">
    <property type="term" value="C:plasma membrane"/>
    <property type="evidence" value="ECO:0007669"/>
    <property type="project" value="UniProtKB-SubCell"/>
</dbReference>
<dbReference type="Pfam" id="PF14543">
    <property type="entry name" value="TAXi_N"/>
    <property type="match status" value="1"/>
</dbReference>
<dbReference type="InterPro" id="IPR032799">
    <property type="entry name" value="TAXi_C"/>
</dbReference>
<feature type="active site" evidence="11">
    <location>
        <position position="301"/>
    </location>
</feature>
<keyword evidence="6 12" id="KW-0064">Aspartyl protease</keyword>
<dbReference type="PROSITE" id="PS00141">
    <property type="entry name" value="ASP_PROTEASE"/>
    <property type="match status" value="1"/>
</dbReference>
<evidence type="ECO:0000256" key="7">
    <source>
        <dbReference type="ARBA" id="ARBA00022801"/>
    </source>
</evidence>
<evidence type="ECO:0000256" key="1">
    <source>
        <dbReference type="ARBA" id="ARBA00004193"/>
    </source>
</evidence>
<dbReference type="InterPro" id="IPR001461">
    <property type="entry name" value="Aspartic_peptidase_A1"/>
</dbReference>
<keyword evidence="8" id="KW-0472">Membrane</keyword>
<dbReference type="Gene3D" id="2.40.70.10">
    <property type="entry name" value="Acid Proteases"/>
    <property type="match status" value="2"/>
</dbReference>
<dbReference type="GO" id="GO:0006508">
    <property type="term" value="P:proteolysis"/>
    <property type="evidence" value="ECO:0007669"/>
    <property type="project" value="UniProtKB-KW"/>
</dbReference>
<evidence type="ECO:0000256" key="12">
    <source>
        <dbReference type="RuleBase" id="RU000454"/>
    </source>
</evidence>
<evidence type="ECO:0000256" key="3">
    <source>
        <dbReference type="ARBA" id="ARBA00022475"/>
    </source>
</evidence>
<gene>
    <name evidence="15" type="ORF">J5N97_006734</name>
</gene>
<sequence>MTLSSRLVHRFSNEAAVAAVKGGGAPLARRSLEYYGVLVRSDLARQNRRLSGSKFPMLFPSEGSETMSLGNDFGWLHYTWIDIGTPTISFLVALDAGSDLLWVPCDCIQCAPLSGYHGSLDKDLGIYSPAESRTSKHLSCSHKLCASGPNCESPKQPCPYTVDYYSENTSSSGVLVEDRLHLATANDKMAVQAEVIIGCGRKQSGGYLDGMAPDGLLGLGFGDISVPSILAKSGLVRNSFSMCFREDDSGRILFGDQGVSTQKSTPFVPLNGKYVTYVIEVESFRIGVHSLGNSGFQALVDSGSSFTYLPSDVYKRVSLEFDHQVNASRLDEDVPPWEYCYKASLLEKPEVPSVILSFAVNKSFVVTDPVFLLYTKEGELAAFCLALLSSEETLGTIGQNFMKGYRMVFDRENLKLGWSHSDCHDLDNSTRVPLTPPPGAHNRPENPLPTEQQQSSPNGSAVSPAVAVRAPTSNHSAAVSNSLAPFHFLLLLVITRVSIFFIG</sequence>
<evidence type="ECO:0000256" key="13">
    <source>
        <dbReference type="SAM" id="MobiDB-lite"/>
    </source>
</evidence>
<dbReference type="PANTHER" id="PTHR13683:SF743">
    <property type="entry name" value="ASPARTIC PROTEINASE-LIKE PROTEIN 1"/>
    <property type="match status" value="1"/>
</dbReference>
<feature type="region of interest" description="Disordered" evidence="13">
    <location>
        <begin position="427"/>
        <end position="465"/>
    </location>
</feature>
<accession>A0A9D5DAP0</accession>
<dbReference type="SUPFAM" id="SSF50630">
    <property type="entry name" value="Acid proteases"/>
    <property type="match status" value="1"/>
</dbReference>
<keyword evidence="7 12" id="KW-0378">Hydrolase</keyword>
<protein>
    <recommendedName>
        <fullName evidence="14">Peptidase A1 domain-containing protein</fullName>
    </recommendedName>
</protein>
<organism evidence="15 16">
    <name type="scientific">Dioscorea zingiberensis</name>
    <dbReference type="NCBI Taxonomy" id="325984"/>
    <lineage>
        <taxon>Eukaryota</taxon>
        <taxon>Viridiplantae</taxon>
        <taxon>Streptophyta</taxon>
        <taxon>Embryophyta</taxon>
        <taxon>Tracheophyta</taxon>
        <taxon>Spermatophyta</taxon>
        <taxon>Magnoliopsida</taxon>
        <taxon>Liliopsida</taxon>
        <taxon>Dioscoreales</taxon>
        <taxon>Dioscoreaceae</taxon>
        <taxon>Dioscorea</taxon>
    </lineage>
</organism>
<comment type="subcellular location">
    <subcellularLocation>
        <location evidence="1">Cell membrane</location>
        <topology evidence="1">Lipid-anchor</topology>
    </subcellularLocation>
</comment>
<comment type="similarity">
    <text evidence="2 12">Belongs to the peptidase A1 family.</text>
</comment>
<evidence type="ECO:0000256" key="2">
    <source>
        <dbReference type="ARBA" id="ARBA00007447"/>
    </source>
</evidence>
<evidence type="ECO:0000256" key="10">
    <source>
        <dbReference type="ARBA" id="ARBA00023288"/>
    </source>
</evidence>
<dbReference type="PRINTS" id="PR00792">
    <property type="entry name" value="PEPSIN"/>
</dbReference>
<evidence type="ECO:0000256" key="6">
    <source>
        <dbReference type="ARBA" id="ARBA00022750"/>
    </source>
</evidence>
<evidence type="ECO:0000256" key="5">
    <source>
        <dbReference type="ARBA" id="ARBA00022729"/>
    </source>
</evidence>
<evidence type="ECO:0000313" key="16">
    <source>
        <dbReference type="Proteomes" id="UP001085076"/>
    </source>
</evidence>
<keyword evidence="5" id="KW-0732">Signal</keyword>
<dbReference type="GO" id="GO:0004190">
    <property type="term" value="F:aspartic-type endopeptidase activity"/>
    <property type="evidence" value="ECO:0007669"/>
    <property type="project" value="UniProtKB-KW"/>
</dbReference>
<feature type="domain" description="Peptidase A1" evidence="14">
    <location>
        <begin position="77"/>
        <end position="419"/>
    </location>
</feature>
<dbReference type="InterPro" id="IPR033121">
    <property type="entry name" value="PEPTIDASE_A1"/>
</dbReference>
<reference evidence="15" key="2">
    <citation type="journal article" date="2022" name="Hortic Res">
        <title>The genome of Dioscorea zingiberensis sheds light on the biosynthesis, origin and evolution of the medicinally important diosgenin saponins.</title>
        <authorList>
            <person name="Li Y."/>
            <person name="Tan C."/>
            <person name="Li Z."/>
            <person name="Guo J."/>
            <person name="Li S."/>
            <person name="Chen X."/>
            <person name="Wang C."/>
            <person name="Dai X."/>
            <person name="Yang H."/>
            <person name="Song W."/>
            <person name="Hou L."/>
            <person name="Xu J."/>
            <person name="Tong Z."/>
            <person name="Xu A."/>
            <person name="Yuan X."/>
            <person name="Wang W."/>
            <person name="Yang Q."/>
            <person name="Chen L."/>
            <person name="Sun Z."/>
            <person name="Wang K."/>
            <person name="Pan B."/>
            <person name="Chen J."/>
            <person name="Bao Y."/>
            <person name="Liu F."/>
            <person name="Qi X."/>
            <person name="Gang D.R."/>
            <person name="Wen J."/>
            <person name="Li J."/>
        </authorList>
    </citation>
    <scope>NUCLEOTIDE SEQUENCE</scope>
    <source>
        <strain evidence="15">Dzin_1.0</strain>
    </source>
</reference>
<evidence type="ECO:0000256" key="11">
    <source>
        <dbReference type="PIRSR" id="PIRSR601461-1"/>
    </source>
</evidence>
<dbReference type="Pfam" id="PF14541">
    <property type="entry name" value="TAXi_C"/>
    <property type="match status" value="1"/>
</dbReference>
<comment type="caution">
    <text evidence="15">The sequence shown here is derived from an EMBL/GenBank/DDBJ whole genome shotgun (WGS) entry which is preliminary data.</text>
</comment>
<keyword evidence="10" id="KW-0449">Lipoprotein</keyword>
<dbReference type="FunFam" id="2.40.70.10:FF:000014">
    <property type="entry name" value="Aspartyl protease family protein 1"/>
    <property type="match status" value="1"/>
</dbReference>
<evidence type="ECO:0000256" key="9">
    <source>
        <dbReference type="ARBA" id="ARBA00023180"/>
    </source>
</evidence>
<reference evidence="15" key="1">
    <citation type="submission" date="2021-03" db="EMBL/GenBank/DDBJ databases">
        <authorList>
            <person name="Li Z."/>
            <person name="Yang C."/>
        </authorList>
    </citation>
    <scope>NUCLEOTIDE SEQUENCE</scope>
    <source>
        <strain evidence="15">Dzin_1.0</strain>
        <tissue evidence="15">Leaf</tissue>
    </source>
</reference>
<keyword evidence="16" id="KW-1185">Reference proteome</keyword>
<dbReference type="EMBL" id="JAGGNH010000001">
    <property type="protein sequence ID" value="KAJ0988378.1"/>
    <property type="molecule type" value="Genomic_DNA"/>
</dbReference>
<evidence type="ECO:0000256" key="4">
    <source>
        <dbReference type="ARBA" id="ARBA00022670"/>
    </source>
</evidence>
<keyword evidence="4 12" id="KW-0645">Protease</keyword>
<dbReference type="AlphaFoldDB" id="A0A9D5DAP0"/>
<dbReference type="PANTHER" id="PTHR13683">
    <property type="entry name" value="ASPARTYL PROTEASES"/>
    <property type="match status" value="1"/>
</dbReference>
<dbReference type="InterPro" id="IPR021109">
    <property type="entry name" value="Peptidase_aspartic_dom_sf"/>
</dbReference>
<keyword evidence="3" id="KW-1003">Cell membrane</keyword>
<dbReference type="PROSITE" id="PS51767">
    <property type="entry name" value="PEPTIDASE_A1"/>
    <property type="match status" value="1"/>
</dbReference>
<feature type="compositionally biased region" description="Polar residues" evidence="13">
    <location>
        <begin position="449"/>
        <end position="459"/>
    </location>
</feature>
<evidence type="ECO:0000259" key="14">
    <source>
        <dbReference type="PROSITE" id="PS51767"/>
    </source>
</evidence>
<dbReference type="Proteomes" id="UP001085076">
    <property type="component" value="Miscellaneous, Linkage group lg01"/>
</dbReference>
<keyword evidence="9" id="KW-0325">Glycoprotein</keyword>
<dbReference type="InterPro" id="IPR001969">
    <property type="entry name" value="Aspartic_peptidase_AS"/>
</dbReference>
<proteinExistence type="inferred from homology"/>
<feature type="active site" evidence="11">
    <location>
        <position position="95"/>
    </location>
</feature>
<name>A0A9D5DAP0_9LILI</name>
<dbReference type="FunFam" id="2.40.70.10:FF:000012">
    <property type="entry name" value="Aspartyl protease family protein 1"/>
    <property type="match status" value="1"/>
</dbReference>
<evidence type="ECO:0000256" key="8">
    <source>
        <dbReference type="ARBA" id="ARBA00023136"/>
    </source>
</evidence>
<dbReference type="InterPro" id="IPR032861">
    <property type="entry name" value="TAXi_N"/>
</dbReference>
<dbReference type="OrthoDB" id="2747330at2759"/>
<evidence type="ECO:0000313" key="15">
    <source>
        <dbReference type="EMBL" id="KAJ0988378.1"/>
    </source>
</evidence>